<accession>A0ABZ2NJK8</accession>
<dbReference type="Proteomes" id="UP001377337">
    <property type="component" value="Chromosome"/>
</dbReference>
<keyword evidence="2" id="KW-1185">Reference proteome</keyword>
<evidence type="ECO:0000313" key="1">
    <source>
        <dbReference type="EMBL" id="WXB97381.1"/>
    </source>
</evidence>
<gene>
    <name evidence="1" type="ORF">WCV65_02440</name>
</gene>
<dbReference type="RefSeq" id="WP_338779764.1">
    <property type="nucleotide sequence ID" value="NZ_CP147407.1"/>
</dbReference>
<protein>
    <recommendedName>
        <fullName evidence="3">Acyl-CoA dehydrogenase</fullName>
    </recommendedName>
</protein>
<reference evidence="1 2" key="1">
    <citation type="submission" date="2024-02" db="EMBL/GenBank/DDBJ databases">
        <title>Seven novel Bacillus-like species.</title>
        <authorList>
            <person name="Liu G."/>
        </authorList>
    </citation>
    <scope>NUCLEOTIDE SEQUENCE [LARGE SCALE GENOMIC DNA]</scope>
    <source>
        <strain evidence="1 2">FJAT-52054</strain>
    </source>
</reference>
<evidence type="ECO:0008006" key="3">
    <source>
        <dbReference type="Google" id="ProtNLM"/>
    </source>
</evidence>
<dbReference type="EMBL" id="CP147407">
    <property type="protein sequence ID" value="WXB97381.1"/>
    <property type="molecule type" value="Genomic_DNA"/>
</dbReference>
<proteinExistence type="predicted"/>
<name>A0ABZ2NJK8_9BACI</name>
<evidence type="ECO:0000313" key="2">
    <source>
        <dbReference type="Proteomes" id="UP001377337"/>
    </source>
</evidence>
<sequence length="68" mass="8044">MSDITFLASSKPFIIPDEIQEYNHRTVFERMEDFMELWVSEVDEDGWGDWMKGIFTLPYIYEISGETG</sequence>
<organism evidence="1 2">
    <name type="scientific">Metabacillus sediminis</name>
    <dbReference type="NCBI Taxonomy" id="3117746"/>
    <lineage>
        <taxon>Bacteria</taxon>
        <taxon>Bacillati</taxon>
        <taxon>Bacillota</taxon>
        <taxon>Bacilli</taxon>
        <taxon>Bacillales</taxon>
        <taxon>Bacillaceae</taxon>
        <taxon>Metabacillus</taxon>
    </lineage>
</organism>